<reference evidence="2 3" key="1">
    <citation type="submission" date="2018-12" db="EMBL/GenBank/DDBJ databases">
        <authorList>
            <consortium name="Pathogen Informatics"/>
        </authorList>
    </citation>
    <scope>NUCLEOTIDE SEQUENCE [LARGE SCALE GENOMIC DNA]</scope>
    <source>
        <strain evidence="2 3">NCTC12227</strain>
    </source>
</reference>
<keyword evidence="1" id="KW-0812">Transmembrane</keyword>
<evidence type="ECO:0000313" key="2">
    <source>
        <dbReference type="EMBL" id="VEJ22289.1"/>
    </source>
</evidence>
<gene>
    <name evidence="2" type="ORF">NCTC12227_02078</name>
</gene>
<protein>
    <recommendedName>
        <fullName evidence="4">Integral membrane protein</fullName>
    </recommendedName>
</protein>
<keyword evidence="1" id="KW-1133">Transmembrane helix</keyword>
<dbReference type="AlphaFoldDB" id="A0A3S5BWF2"/>
<dbReference type="RefSeq" id="WP_107878429.1">
    <property type="nucleotide sequence ID" value="NZ_LR134516.1"/>
</dbReference>
<dbReference type="Proteomes" id="UP000268229">
    <property type="component" value="Chromosome"/>
</dbReference>
<feature type="transmembrane region" description="Helical" evidence="1">
    <location>
        <begin position="20"/>
        <end position="39"/>
    </location>
</feature>
<feature type="transmembrane region" description="Helical" evidence="1">
    <location>
        <begin position="45"/>
        <end position="66"/>
    </location>
</feature>
<dbReference type="OrthoDB" id="8614004at2"/>
<dbReference type="EMBL" id="LR134516">
    <property type="protein sequence ID" value="VEJ22289.1"/>
    <property type="molecule type" value="Genomic_DNA"/>
</dbReference>
<evidence type="ECO:0008006" key="4">
    <source>
        <dbReference type="Google" id="ProtNLM"/>
    </source>
</evidence>
<accession>A0A3S5BWF2</accession>
<keyword evidence="1" id="KW-0472">Membrane</keyword>
<feature type="transmembrane region" description="Helical" evidence="1">
    <location>
        <begin position="73"/>
        <end position="95"/>
    </location>
</feature>
<organism evidence="2 3">
    <name type="scientific">Neisseria animaloris</name>
    <dbReference type="NCBI Taxonomy" id="326522"/>
    <lineage>
        <taxon>Bacteria</taxon>
        <taxon>Pseudomonadati</taxon>
        <taxon>Pseudomonadota</taxon>
        <taxon>Betaproteobacteria</taxon>
        <taxon>Neisseriales</taxon>
        <taxon>Neisseriaceae</taxon>
        <taxon>Neisseria</taxon>
    </lineage>
</organism>
<evidence type="ECO:0000256" key="1">
    <source>
        <dbReference type="SAM" id="Phobius"/>
    </source>
</evidence>
<evidence type="ECO:0000313" key="3">
    <source>
        <dbReference type="Proteomes" id="UP000268229"/>
    </source>
</evidence>
<sequence>MLQILILLIFGKLQDRFDNYPAWQWAVGYVLLNVILSQVVDISALPVSIISSAILGLYAWGYFVLLRRVSDSLLLWLVILLAGALLPVIAAINVVKGLT</sequence>
<name>A0A3S5BWF2_9NEIS</name>
<dbReference type="KEGG" id="nani:NCTC12227_02078"/>
<proteinExistence type="predicted"/>
<keyword evidence="3" id="KW-1185">Reference proteome</keyword>